<keyword evidence="10" id="KW-1185">Reference proteome</keyword>
<accession>V4JUT0</accession>
<keyword evidence="6" id="KW-0175">Coiled coil</keyword>
<evidence type="ECO:0000313" key="9">
    <source>
        <dbReference type="EMBL" id="ESQ29120.1"/>
    </source>
</evidence>
<feature type="domain" description="Disease resistance protein winged helix" evidence="8">
    <location>
        <begin position="416"/>
        <end position="485"/>
    </location>
</feature>
<evidence type="ECO:0000256" key="5">
    <source>
        <dbReference type="ARBA" id="ARBA00022840"/>
    </source>
</evidence>
<sequence>MGGCFSCSLSCDHVVDQVSRWLCVKQSYIHNLEENLTALEKNMAELNARRDDLSRRLEREEDKGLRRLAQVQVWLTRVETIERQVNGVLSARLAEIQRLCFCGFCSKSLKKSFRYGKRVFLILREIEDLKSNGVFQVVAEQVQASEVKERPIQSLIVGRENVLGRAWNRLMEDEVGIMGLYGMGEVGKTTLLTQINNKFSQKGNSFDIVIWVVVSKDLDIQKIQEEVAKKLGMAGEDWNKKDKDDKACDIHNILRRKKFVLLLDDIWTKVNLAEIGVPFPNRENGCKVIFSTRSQEVCGRMGVDVGMEVQCLAPRDALDLFRKKVGDITLGSHPDIPELANIVSKKCHGLPLALNVIGETMAFKRTIQEWMHAIDVLASYAVEFSGIEDEVLPILKYSYDNLKGEQVKSCLLYCALFPEDHKISKHGLVNYWICEGIIDGSEDMEKAANKGYEIIGSLIRSSLLIEDERNALYEVYMHDVVREMALWIASGFGKQKDHFIVRAGAGLHEIPKAKNWSAVRRMSLMNNKIK</sequence>
<feature type="coiled-coil region" evidence="6">
    <location>
        <begin position="29"/>
        <end position="63"/>
    </location>
</feature>
<keyword evidence="3" id="KW-0547">Nucleotide-binding</keyword>
<dbReference type="InterPro" id="IPR042197">
    <property type="entry name" value="Apaf_helical"/>
</dbReference>
<dbReference type="SUPFAM" id="SSF52540">
    <property type="entry name" value="P-loop containing nucleoside triphosphate hydrolases"/>
    <property type="match status" value="1"/>
</dbReference>
<dbReference type="KEGG" id="eus:EUTSA_v10024140mg"/>
<reference evidence="9 10" key="1">
    <citation type="journal article" date="2013" name="Front. Plant Sci.">
        <title>The Reference Genome of the Halophytic Plant Eutrema salsugineum.</title>
        <authorList>
            <person name="Yang R."/>
            <person name="Jarvis D.E."/>
            <person name="Chen H."/>
            <person name="Beilstein M.A."/>
            <person name="Grimwood J."/>
            <person name="Jenkins J."/>
            <person name="Shu S."/>
            <person name="Prochnik S."/>
            <person name="Xin M."/>
            <person name="Ma C."/>
            <person name="Schmutz J."/>
            <person name="Wing R.A."/>
            <person name="Mitchell-Olds T."/>
            <person name="Schumaker K.S."/>
            <person name="Wang X."/>
        </authorList>
    </citation>
    <scope>NUCLEOTIDE SEQUENCE [LARGE SCALE GENOMIC DNA]</scope>
</reference>
<dbReference type="InterPro" id="IPR050905">
    <property type="entry name" value="Plant_NBS-LRR"/>
</dbReference>
<dbReference type="InterPro" id="IPR027417">
    <property type="entry name" value="P-loop_NTPase"/>
</dbReference>
<feature type="domain" description="NB-ARC" evidence="7">
    <location>
        <begin position="160"/>
        <end position="328"/>
    </location>
</feature>
<evidence type="ECO:0000259" key="7">
    <source>
        <dbReference type="Pfam" id="PF00931"/>
    </source>
</evidence>
<dbReference type="EMBL" id="KI517881">
    <property type="protein sequence ID" value="ESQ29120.1"/>
    <property type="molecule type" value="Genomic_DNA"/>
</dbReference>
<dbReference type="OMA" id="WHRKLAT"/>
<keyword evidence="4" id="KW-0611">Plant defense</keyword>
<dbReference type="Proteomes" id="UP000030689">
    <property type="component" value="Unassembled WGS sequence"/>
</dbReference>
<gene>
    <name evidence="9" type="ORF">EUTSA_v10024140mg</name>
</gene>
<evidence type="ECO:0000256" key="6">
    <source>
        <dbReference type="SAM" id="Coils"/>
    </source>
</evidence>
<keyword evidence="1" id="KW-0433">Leucine-rich repeat</keyword>
<dbReference type="Gramene" id="ESQ29120">
    <property type="protein sequence ID" value="ESQ29120"/>
    <property type="gene ID" value="EUTSA_v10024140mg"/>
</dbReference>
<dbReference type="InterPro" id="IPR058922">
    <property type="entry name" value="WHD_DRP"/>
</dbReference>
<proteinExistence type="predicted"/>
<dbReference type="GO" id="GO:0006952">
    <property type="term" value="P:defense response"/>
    <property type="evidence" value="ECO:0007669"/>
    <property type="project" value="UniProtKB-KW"/>
</dbReference>
<dbReference type="eggNOG" id="KOG4658">
    <property type="taxonomic scope" value="Eukaryota"/>
</dbReference>
<dbReference type="FunFam" id="1.10.8.430:FF:000003">
    <property type="entry name" value="Probable disease resistance protein At5g66910"/>
    <property type="match status" value="1"/>
</dbReference>
<name>V4JUT0_EUTSA</name>
<evidence type="ECO:0000256" key="1">
    <source>
        <dbReference type="ARBA" id="ARBA00022614"/>
    </source>
</evidence>
<dbReference type="PRINTS" id="PR00364">
    <property type="entry name" value="DISEASERSIST"/>
</dbReference>
<keyword evidence="2" id="KW-0677">Repeat</keyword>
<dbReference type="PANTHER" id="PTHR33463">
    <property type="entry name" value="NB-ARC DOMAIN-CONTAINING PROTEIN-RELATED"/>
    <property type="match status" value="1"/>
</dbReference>
<dbReference type="Gene3D" id="1.10.10.10">
    <property type="entry name" value="Winged helix-like DNA-binding domain superfamily/Winged helix DNA-binding domain"/>
    <property type="match status" value="1"/>
</dbReference>
<dbReference type="InterPro" id="IPR002182">
    <property type="entry name" value="NB-ARC"/>
</dbReference>
<evidence type="ECO:0000256" key="4">
    <source>
        <dbReference type="ARBA" id="ARBA00022821"/>
    </source>
</evidence>
<evidence type="ECO:0000313" key="10">
    <source>
        <dbReference type="Proteomes" id="UP000030689"/>
    </source>
</evidence>
<dbReference type="AlphaFoldDB" id="V4JUT0"/>
<dbReference type="PANTHER" id="PTHR33463:SF220">
    <property type="entry name" value="NB-ARC DOMAIN-CONTAINING PROTEIN"/>
    <property type="match status" value="1"/>
</dbReference>
<dbReference type="FunFam" id="1.10.10.10:FF:000322">
    <property type="entry name" value="Probable disease resistance protein At1g63360"/>
    <property type="match status" value="1"/>
</dbReference>
<organism evidence="9 10">
    <name type="scientific">Eutrema salsugineum</name>
    <name type="common">Saltwater cress</name>
    <name type="synonym">Sisymbrium salsugineum</name>
    <dbReference type="NCBI Taxonomy" id="72664"/>
    <lineage>
        <taxon>Eukaryota</taxon>
        <taxon>Viridiplantae</taxon>
        <taxon>Streptophyta</taxon>
        <taxon>Embryophyta</taxon>
        <taxon>Tracheophyta</taxon>
        <taxon>Spermatophyta</taxon>
        <taxon>Magnoliopsida</taxon>
        <taxon>eudicotyledons</taxon>
        <taxon>Gunneridae</taxon>
        <taxon>Pentapetalae</taxon>
        <taxon>rosids</taxon>
        <taxon>malvids</taxon>
        <taxon>Brassicales</taxon>
        <taxon>Brassicaceae</taxon>
        <taxon>Eutremeae</taxon>
        <taxon>Eutrema</taxon>
    </lineage>
</organism>
<dbReference type="Gene3D" id="1.10.8.430">
    <property type="entry name" value="Helical domain of apoptotic protease-activating factors"/>
    <property type="match status" value="1"/>
</dbReference>
<dbReference type="Gene3D" id="3.40.50.300">
    <property type="entry name" value="P-loop containing nucleotide triphosphate hydrolases"/>
    <property type="match status" value="1"/>
</dbReference>
<dbReference type="FunFam" id="3.40.50.300:FF:001091">
    <property type="entry name" value="Probable disease resistance protein At1g61300"/>
    <property type="match status" value="1"/>
</dbReference>
<dbReference type="Pfam" id="PF00931">
    <property type="entry name" value="NB-ARC"/>
    <property type="match status" value="1"/>
</dbReference>
<evidence type="ECO:0000256" key="2">
    <source>
        <dbReference type="ARBA" id="ARBA00022737"/>
    </source>
</evidence>
<evidence type="ECO:0000259" key="8">
    <source>
        <dbReference type="Pfam" id="PF23559"/>
    </source>
</evidence>
<dbReference type="InterPro" id="IPR036388">
    <property type="entry name" value="WH-like_DNA-bd_sf"/>
</dbReference>
<dbReference type="GO" id="GO:0005524">
    <property type="term" value="F:ATP binding"/>
    <property type="evidence" value="ECO:0007669"/>
    <property type="project" value="UniProtKB-KW"/>
</dbReference>
<protein>
    <submittedName>
        <fullName evidence="9">Uncharacterized protein</fullName>
    </submittedName>
</protein>
<feature type="non-terminal residue" evidence="9">
    <location>
        <position position="530"/>
    </location>
</feature>
<dbReference type="GO" id="GO:0043531">
    <property type="term" value="F:ADP binding"/>
    <property type="evidence" value="ECO:0007669"/>
    <property type="project" value="InterPro"/>
</dbReference>
<evidence type="ECO:0000256" key="3">
    <source>
        <dbReference type="ARBA" id="ARBA00022741"/>
    </source>
</evidence>
<keyword evidence="5" id="KW-0067">ATP-binding</keyword>
<dbReference type="Pfam" id="PF23559">
    <property type="entry name" value="WHD_DRP"/>
    <property type="match status" value="1"/>
</dbReference>